<dbReference type="GeneID" id="9058095"/>
<accession>C5KSJ5</accession>
<organism evidence="2">
    <name type="scientific">Perkinsus marinus (strain ATCC 50983 / TXsc)</name>
    <dbReference type="NCBI Taxonomy" id="423536"/>
    <lineage>
        <taxon>Eukaryota</taxon>
        <taxon>Sar</taxon>
        <taxon>Alveolata</taxon>
        <taxon>Perkinsozoa</taxon>
        <taxon>Perkinsea</taxon>
        <taxon>Perkinsida</taxon>
        <taxon>Perkinsidae</taxon>
        <taxon>Perkinsus</taxon>
    </lineage>
</organism>
<dbReference type="InParanoid" id="C5KSJ5"/>
<proteinExistence type="predicted"/>
<dbReference type="EMBL" id="GG676046">
    <property type="protein sequence ID" value="EER12544.1"/>
    <property type="molecule type" value="Genomic_DNA"/>
</dbReference>
<protein>
    <submittedName>
        <fullName evidence="1">Uncharacterized protein</fullName>
    </submittedName>
</protein>
<name>C5KSJ5_PERM5</name>
<reference evidence="1 2" key="1">
    <citation type="submission" date="2008-07" db="EMBL/GenBank/DDBJ databases">
        <authorList>
            <person name="El-Sayed N."/>
            <person name="Caler E."/>
            <person name="Inman J."/>
            <person name="Amedeo P."/>
            <person name="Hass B."/>
            <person name="Wortman J."/>
        </authorList>
    </citation>
    <scope>NUCLEOTIDE SEQUENCE [LARGE SCALE GENOMIC DNA]</scope>
    <source>
        <strain evidence="2">ATCC 50983 / TXsc</strain>
    </source>
</reference>
<keyword evidence="2" id="KW-1185">Reference proteome</keyword>
<dbReference type="Proteomes" id="UP000007800">
    <property type="component" value="Unassembled WGS sequence"/>
</dbReference>
<dbReference type="AlphaFoldDB" id="C5KSJ5"/>
<sequence>MKWVRNVDPLTPSWRGPLLVQQVLGDSTYKLSDGTVQDSRNMPEYFGKAQNMNPITIAYIQ</sequence>
<evidence type="ECO:0000313" key="2">
    <source>
        <dbReference type="Proteomes" id="UP000007800"/>
    </source>
</evidence>
<gene>
    <name evidence="1" type="ORF">Pmar_PMAR027684</name>
</gene>
<evidence type="ECO:0000313" key="1">
    <source>
        <dbReference type="EMBL" id="EER12544.1"/>
    </source>
</evidence>
<dbReference type="RefSeq" id="XP_002780749.1">
    <property type="nucleotide sequence ID" value="XM_002780703.1"/>
</dbReference>